<reference evidence="1" key="1">
    <citation type="journal article" date="2023" name="Science">
        <title>Genome structures resolve the early diversification of teleost fishes.</title>
        <authorList>
            <person name="Parey E."/>
            <person name="Louis A."/>
            <person name="Montfort J."/>
            <person name="Bouchez O."/>
            <person name="Roques C."/>
            <person name="Iampietro C."/>
            <person name="Lluch J."/>
            <person name="Castinel A."/>
            <person name="Donnadieu C."/>
            <person name="Desvignes T."/>
            <person name="Floi Bucao C."/>
            <person name="Jouanno E."/>
            <person name="Wen M."/>
            <person name="Mejri S."/>
            <person name="Dirks R."/>
            <person name="Jansen H."/>
            <person name="Henkel C."/>
            <person name="Chen W.J."/>
            <person name="Zahm M."/>
            <person name="Cabau C."/>
            <person name="Klopp C."/>
            <person name="Thompson A.W."/>
            <person name="Robinson-Rechavi M."/>
            <person name="Braasch I."/>
            <person name="Lecointre G."/>
            <person name="Bobe J."/>
            <person name="Postlethwait J.H."/>
            <person name="Berthelot C."/>
            <person name="Roest Crollius H."/>
            <person name="Guiguen Y."/>
        </authorList>
    </citation>
    <scope>NUCLEOTIDE SEQUENCE</scope>
    <source>
        <strain evidence="1">NC1722</strain>
    </source>
</reference>
<sequence length="66" mass="7356">MWFLFSAPGALLEAQLYGCSGDQRCRRTVKSFVVATAPATVDNRRHLVFPLPTSNTDMTKIIAQEQ</sequence>
<dbReference type="Proteomes" id="UP001221898">
    <property type="component" value="Unassembled WGS sequence"/>
</dbReference>
<protein>
    <submittedName>
        <fullName evidence="1">Uncharacterized protein</fullName>
    </submittedName>
</protein>
<evidence type="ECO:0000313" key="2">
    <source>
        <dbReference type="Proteomes" id="UP001221898"/>
    </source>
</evidence>
<organism evidence="1 2">
    <name type="scientific">Aldrovandia affinis</name>
    <dbReference type="NCBI Taxonomy" id="143900"/>
    <lineage>
        <taxon>Eukaryota</taxon>
        <taxon>Metazoa</taxon>
        <taxon>Chordata</taxon>
        <taxon>Craniata</taxon>
        <taxon>Vertebrata</taxon>
        <taxon>Euteleostomi</taxon>
        <taxon>Actinopterygii</taxon>
        <taxon>Neopterygii</taxon>
        <taxon>Teleostei</taxon>
        <taxon>Notacanthiformes</taxon>
        <taxon>Halosauridae</taxon>
        <taxon>Aldrovandia</taxon>
    </lineage>
</organism>
<gene>
    <name evidence="1" type="ORF">AAFF_G00147190</name>
</gene>
<evidence type="ECO:0000313" key="1">
    <source>
        <dbReference type="EMBL" id="KAJ8388101.1"/>
    </source>
</evidence>
<name>A0AAD7RSC2_9TELE</name>
<accession>A0AAD7RSC2</accession>
<comment type="caution">
    <text evidence="1">The sequence shown here is derived from an EMBL/GenBank/DDBJ whole genome shotgun (WGS) entry which is preliminary data.</text>
</comment>
<dbReference type="EMBL" id="JAINUG010000201">
    <property type="protein sequence ID" value="KAJ8388101.1"/>
    <property type="molecule type" value="Genomic_DNA"/>
</dbReference>
<keyword evidence="2" id="KW-1185">Reference proteome</keyword>
<proteinExistence type="predicted"/>
<dbReference type="AlphaFoldDB" id="A0AAD7RSC2"/>